<dbReference type="AlphaFoldDB" id="A0A5C6DFY3"/>
<dbReference type="InterPro" id="IPR005560">
    <property type="entry name" value="Csp_YhjQ"/>
</dbReference>
<evidence type="ECO:0000313" key="2">
    <source>
        <dbReference type="Proteomes" id="UP000319143"/>
    </source>
</evidence>
<evidence type="ECO:0008006" key="3">
    <source>
        <dbReference type="Google" id="ProtNLM"/>
    </source>
</evidence>
<dbReference type="PANTHER" id="PTHR37310:SF1">
    <property type="entry name" value="CYTOPLASMIC PROTEIN"/>
    <property type="match status" value="1"/>
</dbReference>
<dbReference type="OrthoDB" id="5396211at2"/>
<dbReference type="EMBL" id="SJPV01000006">
    <property type="protein sequence ID" value="TWU36193.1"/>
    <property type="molecule type" value="Genomic_DNA"/>
</dbReference>
<comment type="caution">
    <text evidence="1">The sequence shown here is derived from an EMBL/GenBank/DDBJ whole genome shotgun (WGS) entry which is preliminary data.</text>
</comment>
<evidence type="ECO:0000313" key="1">
    <source>
        <dbReference type="EMBL" id="TWU36193.1"/>
    </source>
</evidence>
<name>A0A5C6DFY3_9BACT</name>
<accession>A0A5C6DFY3</accession>
<keyword evidence="2" id="KW-1185">Reference proteome</keyword>
<dbReference type="Proteomes" id="UP000319143">
    <property type="component" value="Unassembled WGS sequence"/>
</dbReference>
<dbReference type="PANTHER" id="PTHR37310">
    <property type="entry name" value="CYTOPLASMIC PROTEIN-RELATED"/>
    <property type="match status" value="1"/>
</dbReference>
<proteinExistence type="predicted"/>
<protein>
    <recommendedName>
        <fullName evidence="3">Cysteine-rich protein YhjQ</fullName>
    </recommendedName>
</protein>
<sequence>MFLSQTPPVEATDFPVSIDTAKLKDCIAALHGCIASCHACAYEMAGNPKLAMSIANDCPKCCIDCADMCEMFVRALSRKSPYWQPYRTWCQVICEWCADQCGEHYEECCIECAEHCIKCVAALNELV</sequence>
<organism evidence="1 2">
    <name type="scientific">Novipirellula artificiosorum</name>
    <dbReference type="NCBI Taxonomy" id="2528016"/>
    <lineage>
        <taxon>Bacteria</taxon>
        <taxon>Pseudomonadati</taxon>
        <taxon>Planctomycetota</taxon>
        <taxon>Planctomycetia</taxon>
        <taxon>Pirellulales</taxon>
        <taxon>Pirellulaceae</taxon>
        <taxon>Novipirellula</taxon>
    </lineage>
</organism>
<dbReference type="Pfam" id="PF03860">
    <property type="entry name" value="Csp"/>
    <property type="match status" value="1"/>
</dbReference>
<dbReference type="RefSeq" id="WP_146528211.1">
    <property type="nucleotide sequence ID" value="NZ_SJPV01000006.1"/>
</dbReference>
<dbReference type="Gene3D" id="1.20.1270.360">
    <property type="match status" value="1"/>
</dbReference>
<gene>
    <name evidence="1" type="ORF">Poly41_39470</name>
</gene>
<reference evidence="1 2" key="1">
    <citation type="submission" date="2019-02" db="EMBL/GenBank/DDBJ databases">
        <title>Deep-cultivation of Planctomycetes and their phenomic and genomic characterization uncovers novel biology.</title>
        <authorList>
            <person name="Wiegand S."/>
            <person name="Jogler M."/>
            <person name="Boedeker C."/>
            <person name="Pinto D."/>
            <person name="Vollmers J."/>
            <person name="Rivas-Marin E."/>
            <person name="Kohn T."/>
            <person name="Peeters S.H."/>
            <person name="Heuer A."/>
            <person name="Rast P."/>
            <person name="Oberbeckmann S."/>
            <person name="Bunk B."/>
            <person name="Jeske O."/>
            <person name="Meyerdierks A."/>
            <person name="Storesund J.E."/>
            <person name="Kallscheuer N."/>
            <person name="Luecker S."/>
            <person name="Lage O.M."/>
            <person name="Pohl T."/>
            <person name="Merkel B.J."/>
            <person name="Hornburger P."/>
            <person name="Mueller R.-W."/>
            <person name="Bruemmer F."/>
            <person name="Labrenz M."/>
            <person name="Spormann A.M."/>
            <person name="Op Den Camp H."/>
            <person name="Overmann J."/>
            <person name="Amann R."/>
            <person name="Jetten M.S.M."/>
            <person name="Mascher T."/>
            <person name="Medema M.H."/>
            <person name="Devos D.P."/>
            <person name="Kaster A.-K."/>
            <person name="Ovreas L."/>
            <person name="Rohde M."/>
            <person name="Galperin M.Y."/>
            <person name="Jogler C."/>
        </authorList>
    </citation>
    <scope>NUCLEOTIDE SEQUENCE [LARGE SCALE GENOMIC DNA]</scope>
    <source>
        <strain evidence="1 2">Poly41</strain>
    </source>
</reference>